<dbReference type="Proteomes" id="UP000033901">
    <property type="component" value="Unassembled WGS sequence"/>
</dbReference>
<evidence type="ECO:0000313" key="2">
    <source>
        <dbReference type="EMBL" id="KKT67291.1"/>
    </source>
</evidence>
<evidence type="ECO:0000313" key="3">
    <source>
        <dbReference type="Proteomes" id="UP000033901"/>
    </source>
</evidence>
<dbReference type="SUPFAM" id="SSF56112">
    <property type="entry name" value="Protein kinase-like (PK-like)"/>
    <property type="match status" value="1"/>
</dbReference>
<dbReference type="Gene3D" id="3.90.1200.10">
    <property type="match status" value="1"/>
</dbReference>
<accession>A0A0G1J6N0</accession>
<organism evidence="2 3">
    <name type="scientific">Candidatus Curtissbacteria bacterium GW2011_GWC1_44_33</name>
    <dbReference type="NCBI Taxonomy" id="1618413"/>
    <lineage>
        <taxon>Bacteria</taxon>
        <taxon>Candidatus Curtissiibacteriota</taxon>
    </lineage>
</organism>
<feature type="domain" description="Aminoglycoside phosphotransferase" evidence="1">
    <location>
        <begin position="152"/>
        <end position="229"/>
    </location>
</feature>
<proteinExistence type="predicted"/>
<evidence type="ECO:0000259" key="1">
    <source>
        <dbReference type="Pfam" id="PF01636"/>
    </source>
</evidence>
<dbReference type="InterPro" id="IPR002575">
    <property type="entry name" value="Aminoglycoside_PTrfase"/>
</dbReference>
<dbReference type="InterPro" id="IPR011009">
    <property type="entry name" value="Kinase-like_dom_sf"/>
</dbReference>
<reference evidence="2 3" key="1">
    <citation type="journal article" date="2015" name="Nature">
        <title>rRNA introns, odd ribosomes, and small enigmatic genomes across a large radiation of phyla.</title>
        <authorList>
            <person name="Brown C.T."/>
            <person name="Hug L.A."/>
            <person name="Thomas B.C."/>
            <person name="Sharon I."/>
            <person name="Castelle C.J."/>
            <person name="Singh A."/>
            <person name="Wilkins M.J."/>
            <person name="Williams K.H."/>
            <person name="Banfield J.F."/>
        </authorList>
    </citation>
    <scope>NUCLEOTIDE SEQUENCE [LARGE SCALE GENOMIC DNA]</scope>
</reference>
<protein>
    <recommendedName>
        <fullName evidence="1">Aminoglycoside phosphotransferase domain-containing protein</fullName>
    </recommendedName>
</protein>
<dbReference type="Pfam" id="PF01636">
    <property type="entry name" value="APH"/>
    <property type="match status" value="1"/>
</dbReference>
<comment type="caution">
    <text evidence="2">The sequence shown here is derived from an EMBL/GenBank/DDBJ whole genome shotgun (WGS) entry which is preliminary data.</text>
</comment>
<name>A0A0G1J6N0_9BACT</name>
<dbReference type="EMBL" id="LCIZ01000012">
    <property type="protein sequence ID" value="KKT67291.1"/>
    <property type="molecule type" value="Genomic_DNA"/>
</dbReference>
<dbReference type="AlphaFoldDB" id="A0A0G1J6N0"/>
<sequence>MIKLFEKVIKEHLAKYLAEDNLPLSYLKFSTVTSGSGLNDKVIFLVFKNHASLPFLCLKTVRNYEAKQAILRHFHNLKKLNALTAESSYARLFAQALYLHDDGKNIFCIETACTGERAKLDRKGLRVVMASYLGFQEYLAKSGNHSLRDMDQLAKETVIKSGLDESNQRGLLEYIAKLPSVDIGLPRIIQHGDLTLDNILLSKNQFCIIDYDYVGDTDIPGFDLFSLFHRLDWANLQKLCEEYFPAYFKKIGGKFWGNNYRGLVFLYHLIEHMQGKIHNSKDTSSKQIILDFERLYP</sequence>
<gene>
    <name evidence="2" type="ORF">UW61_C0012G0011</name>
</gene>